<dbReference type="EMBL" id="SOYY01000020">
    <property type="protein sequence ID" value="KAA0706674.1"/>
    <property type="molecule type" value="Genomic_DNA"/>
</dbReference>
<comment type="caution">
    <text evidence="2">The sequence shown here is derived from an EMBL/GenBank/DDBJ whole genome shotgun (WGS) entry which is preliminary data.</text>
</comment>
<dbReference type="PANTHER" id="PTHR46791:SF5">
    <property type="entry name" value="CLR5 DOMAIN-CONTAINING PROTEIN-RELATED"/>
    <property type="match status" value="1"/>
</dbReference>
<name>A0A5A9N9I3_9TELE</name>
<feature type="domain" description="Integrase core" evidence="1">
    <location>
        <begin position="112"/>
        <end position="280"/>
    </location>
</feature>
<reference evidence="2 3" key="1">
    <citation type="journal article" date="2019" name="Mol. Ecol. Resour.">
        <title>Chromosome-level genome assembly of Triplophysa tibetana, a fish adapted to the harsh high-altitude environment of the Tibetan Plateau.</title>
        <authorList>
            <person name="Yang X."/>
            <person name="Liu H."/>
            <person name="Ma Z."/>
            <person name="Zou Y."/>
            <person name="Zou M."/>
            <person name="Mao Y."/>
            <person name="Li X."/>
            <person name="Wang H."/>
            <person name="Chen T."/>
            <person name="Wang W."/>
            <person name="Yang R."/>
        </authorList>
    </citation>
    <scope>NUCLEOTIDE SEQUENCE [LARGE SCALE GENOMIC DNA]</scope>
    <source>
        <strain evidence="2">TTIB1903HZAU</strain>
        <tissue evidence="2">Muscle</tissue>
    </source>
</reference>
<protein>
    <recommendedName>
        <fullName evidence="1">Integrase core domain-containing protein</fullName>
    </recommendedName>
</protein>
<evidence type="ECO:0000259" key="1">
    <source>
        <dbReference type="Pfam" id="PF24764"/>
    </source>
</evidence>
<dbReference type="Pfam" id="PF24764">
    <property type="entry name" value="rva_4"/>
    <property type="match status" value="1"/>
</dbReference>
<evidence type="ECO:0000313" key="2">
    <source>
        <dbReference type="EMBL" id="KAA0706674.1"/>
    </source>
</evidence>
<dbReference type="InterPro" id="IPR058913">
    <property type="entry name" value="Integrase_dom_put"/>
</dbReference>
<organism evidence="2 3">
    <name type="scientific">Triplophysa tibetana</name>
    <dbReference type="NCBI Taxonomy" id="1572043"/>
    <lineage>
        <taxon>Eukaryota</taxon>
        <taxon>Metazoa</taxon>
        <taxon>Chordata</taxon>
        <taxon>Craniata</taxon>
        <taxon>Vertebrata</taxon>
        <taxon>Euteleostomi</taxon>
        <taxon>Actinopterygii</taxon>
        <taxon>Neopterygii</taxon>
        <taxon>Teleostei</taxon>
        <taxon>Ostariophysi</taxon>
        <taxon>Cypriniformes</taxon>
        <taxon>Nemacheilidae</taxon>
        <taxon>Triplophysa</taxon>
    </lineage>
</organism>
<keyword evidence="3" id="KW-1185">Reference proteome</keyword>
<dbReference type="AlphaFoldDB" id="A0A5A9N9I3"/>
<gene>
    <name evidence="2" type="ORF">E1301_Tti014000</name>
</gene>
<accession>A0A5A9N9I3</accession>
<proteinExistence type="predicted"/>
<dbReference type="Proteomes" id="UP000324632">
    <property type="component" value="Chromosome 20"/>
</dbReference>
<evidence type="ECO:0000313" key="3">
    <source>
        <dbReference type="Proteomes" id="UP000324632"/>
    </source>
</evidence>
<sequence length="382" mass="43721">MSLSAYENVIMNMYEDGHTDMEISFKLSELGMQRGNSERNIRKFRSERGSKRKCVFEDALELAVSQAVVETGPYYGRKMMTGYLAAQGIHVSEVRVGRTLAQMHEPYHQARCQSMWVTNSIWTRMKNFACLTHVIAIDGFSKKIVGYSTMPIKNNLTIYEEVYKNAVLSHGMWDQVRVDHGGEFYLTLFMQDILAGYRHNQQRLPYLQTSSTKNHTVERIWPEVNKRVNYPIKTALIQMGDQEALDMEDGLTRYCVSNLTCQISQTGVQRFLQAWNCHNILGKGIPNLLAIDGCKARISEQLLPGASEAADLYRQEMGPSLTSPSTFGIDPFQSEEDKFRAETEFSSLYCDLGNVLNYTVNEHYRPYQDCLSELINITRRCT</sequence>
<dbReference type="PANTHER" id="PTHR46791">
    <property type="entry name" value="EXPRESSED PROTEIN"/>
    <property type="match status" value="1"/>
</dbReference>